<name>A0A7W7GBB1_9ACTN</name>
<proteinExistence type="predicted"/>
<reference evidence="1 2" key="1">
    <citation type="submission" date="2020-08" db="EMBL/GenBank/DDBJ databases">
        <title>Sequencing the genomes of 1000 actinobacteria strains.</title>
        <authorList>
            <person name="Klenk H.-P."/>
        </authorList>
    </citation>
    <scope>NUCLEOTIDE SEQUENCE [LARGE SCALE GENOMIC DNA]</scope>
    <source>
        <strain evidence="1 2">DSM 45784</strain>
    </source>
</reference>
<dbReference type="AlphaFoldDB" id="A0A7W7GBB1"/>
<sequence length="104" mass="11997">MGEALKATAGYADHGPHVHHLAGRAAERLTWLAYAPRTDRERVLRWTCGCRLVVYYLVAGGGRAWVRCERRRHILARPEVTETEPMRHADAERLWERILLGRAR</sequence>
<dbReference type="RefSeq" id="WP_184882483.1">
    <property type="nucleotide sequence ID" value="NZ_BOOV01000033.1"/>
</dbReference>
<comment type="caution">
    <text evidence="1">The sequence shown here is derived from an EMBL/GenBank/DDBJ whole genome shotgun (WGS) entry which is preliminary data.</text>
</comment>
<organism evidence="1 2">
    <name type="scientific">Sphaerisporangium siamense</name>
    <dbReference type="NCBI Taxonomy" id="795645"/>
    <lineage>
        <taxon>Bacteria</taxon>
        <taxon>Bacillati</taxon>
        <taxon>Actinomycetota</taxon>
        <taxon>Actinomycetes</taxon>
        <taxon>Streptosporangiales</taxon>
        <taxon>Streptosporangiaceae</taxon>
        <taxon>Sphaerisporangium</taxon>
    </lineage>
</organism>
<gene>
    <name evidence="1" type="ORF">BJ982_004139</name>
</gene>
<evidence type="ECO:0000313" key="2">
    <source>
        <dbReference type="Proteomes" id="UP000542210"/>
    </source>
</evidence>
<evidence type="ECO:0000313" key="1">
    <source>
        <dbReference type="EMBL" id="MBB4702595.1"/>
    </source>
</evidence>
<keyword evidence="2" id="KW-1185">Reference proteome</keyword>
<dbReference type="Proteomes" id="UP000542210">
    <property type="component" value="Unassembled WGS sequence"/>
</dbReference>
<accession>A0A7W7GBB1</accession>
<dbReference type="EMBL" id="JACHND010000001">
    <property type="protein sequence ID" value="MBB4702595.1"/>
    <property type="molecule type" value="Genomic_DNA"/>
</dbReference>
<protein>
    <submittedName>
        <fullName evidence="1">Uncharacterized protein</fullName>
    </submittedName>
</protein>